<dbReference type="InterPro" id="IPR035421">
    <property type="entry name" value="Terminase_6C"/>
</dbReference>
<dbReference type="Pfam" id="PF03237">
    <property type="entry name" value="Terminase_6N"/>
    <property type="match status" value="1"/>
</dbReference>
<dbReference type="NCBIfam" id="TIGR01630">
    <property type="entry name" value="psiM2_ORF9"/>
    <property type="match status" value="1"/>
</dbReference>
<protein>
    <recommendedName>
        <fullName evidence="2">Terminase large subunit gp17-like C-terminal domain-containing protein</fullName>
    </recommendedName>
</protein>
<name>A0A0F9AUB9_9ZZZZ</name>
<evidence type="ECO:0000256" key="1">
    <source>
        <dbReference type="ARBA" id="ARBA00022612"/>
    </source>
</evidence>
<dbReference type="AlphaFoldDB" id="A0A0F9AUB9"/>
<dbReference type="Pfam" id="PF17289">
    <property type="entry name" value="Terminase_6C"/>
    <property type="match status" value="1"/>
</dbReference>
<evidence type="ECO:0000259" key="2">
    <source>
        <dbReference type="Pfam" id="PF17289"/>
    </source>
</evidence>
<dbReference type="Gene3D" id="3.30.420.240">
    <property type="match status" value="1"/>
</dbReference>
<dbReference type="InterPro" id="IPR006517">
    <property type="entry name" value="Phage_terminase_lsu-like_C"/>
</dbReference>
<proteinExistence type="predicted"/>
<gene>
    <name evidence="3" type="ORF">LCGC14_2807480</name>
</gene>
<comment type="caution">
    <text evidence="3">The sequence shown here is derived from an EMBL/GenBank/DDBJ whole genome shotgun (WGS) entry which is preliminary data.</text>
</comment>
<dbReference type="EMBL" id="LAZR01052859">
    <property type="protein sequence ID" value="KKK82029.1"/>
    <property type="molecule type" value="Genomic_DNA"/>
</dbReference>
<feature type="domain" description="Terminase large subunit gp17-like C-terminal" evidence="2">
    <location>
        <begin position="231"/>
        <end position="372"/>
    </location>
</feature>
<accession>A0A0F9AUB9</accession>
<feature type="non-terminal residue" evidence="3">
    <location>
        <position position="1"/>
    </location>
</feature>
<keyword evidence="1" id="KW-1188">Viral release from host cell</keyword>
<organism evidence="3">
    <name type="scientific">marine sediment metagenome</name>
    <dbReference type="NCBI Taxonomy" id="412755"/>
    <lineage>
        <taxon>unclassified sequences</taxon>
        <taxon>metagenomes</taxon>
        <taxon>ecological metagenomes</taxon>
    </lineage>
</organism>
<reference evidence="3" key="1">
    <citation type="journal article" date="2015" name="Nature">
        <title>Complex archaea that bridge the gap between prokaryotes and eukaryotes.</title>
        <authorList>
            <person name="Spang A."/>
            <person name="Saw J.H."/>
            <person name="Jorgensen S.L."/>
            <person name="Zaremba-Niedzwiedzka K."/>
            <person name="Martijn J."/>
            <person name="Lind A.E."/>
            <person name="van Eijk R."/>
            <person name="Schleper C."/>
            <person name="Guy L."/>
            <person name="Ettema T.J."/>
        </authorList>
    </citation>
    <scope>NUCLEOTIDE SEQUENCE</scope>
</reference>
<sequence>WYLGKHPTDYIVQAGYAESISLTHSRKARDIFISPTLSKLFPMIRYRPETPGQEAIIPERQAAHEWGTKQGGSYYAVGIGGGLTGRGFNIGIIDDPVKDEEEAASQTIRDKVWDWYQKVFRTRAEPGAAIIIVMTRWHQADLVGRLLKQAQEDPAADQWKVLHFKALEEGKALWPERYPIEVLEKIRSSIGGRAFESLYQGNPTIAEGQIIKREWWRYFRERPIFTRTIHSWDTAFKAKQLNDYSVCTVWGEAGNGYYLLDVWRDKVEFPELKRVAVALYERDKPDLVIVEDKASGQSLIQELQRNTRIPVLPVKVDRDKVARAYAATPLIEAGKVLLPELAPWLFDYIEELSAFPNAAHDDQVDSTTQALSFMRTEEPQESIVVYDAMAEVGDLELYKER</sequence>
<evidence type="ECO:0000313" key="3">
    <source>
        <dbReference type="EMBL" id="KKK82029.1"/>
    </source>
</evidence>